<name>A0A401Q3C5_SCYTO</name>
<dbReference type="OMA" id="DEECAHH"/>
<dbReference type="Pfam" id="PF00628">
    <property type="entry name" value="PHD"/>
    <property type="match status" value="1"/>
</dbReference>
<dbReference type="Gene3D" id="3.10.390.10">
    <property type="entry name" value="SAND domain-like"/>
    <property type="match status" value="2"/>
</dbReference>
<dbReference type="Gene3D" id="1.20.920.10">
    <property type="entry name" value="Bromodomain-like"/>
    <property type="match status" value="1"/>
</dbReference>
<dbReference type="PROSITE" id="PS50014">
    <property type="entry name" value="BROMODOMAIN_2"/>
    <property type="match status" value="1"/>
</dbReference>
<protein>
    <submittedName>
        <fullName evidence="11">Uncharacterized protein</fullName>
    </submittedName>
</protein>
<feature type="compositionally biased region" description="Basic and acidic residues" evidence="7">
    <location>
        <begin position="1"/>
        <end position="18"/>
    </location>
</feature>
<keyword evidence="3" id="KW-0862">Zinc</keyword>
<feature type="non-terminal residue" evidence="11">
    <location>
        <position position="1"/>
    </location>
</feature>
<dbReference type="GO" id="GO:0005634">
    <property type="term" value="C:nucleus"/>
    <property type="evidence" value="ECO:0007669"/>
    <property type="project" value="TreeGrafter"/>
</dbReference>
<proteinExistence type="predicted"/>
<sequence>PGKMIVEKQLTKKDDKPNVMKTRKPPSLLGKVGFDSNQLPVCRGGLPGLLDKTQLVPGKRSVEQQLTKKDHTPNAKKTRKSPSLLDNVNFDSNLQPVSCGSLPGLLDKTQLSPDLGKYRPATVPVVKTGLCVTGKRKYADEECAHHSVSGRTQKDIKDQIPECSQDPNYLGKYRPATVPVVKTGFSVTGKRKYPDEECAHHSVSGRTQKDIKEQIPECSKDPNWKRSVGLQQAKKDGKPNATKTRKPPSLLGEEDFDSNLLPVSCGDITGLLDKTKLALGSREACIKYKDDWYTPREFEVKGGREKSKNWKVSIQCKGHRLSKLLELEYLICESPTKKGKVKAACAQEHIGLMKKSTIQCEDGSSDECRKGADAEDPEMADFSSNELPVACGSHSGILHKDRFITGINGKSIRTETKWLTPSEFENLSDIKKEIRYWKRNIHCKSETLGKLIQRGHLKLHKLDCLCEKCTSPPDCDSQNDDECTVCENRGKLICCDQCPKAFHFLCHVPSLSPNLSEKFICTFCKIGKLSANKTRANSEFGVHQTAMTPQYILKCEYILLQLYCKQVSVGFDKNPCEIIPNYSDVIENPMWLCKVKKRLATNEYRIVGGFIDDVRLISHNCARFNQDNEFQAFGRNLSDEFEEIMMQVFDISNSGLQIPQIDE</sequence>
<dbReference type="OrthoDB" id="1870062at2759"/>
<evidence type="ECO:0000313" key="12">
    <source>
        <dbReference type="Proteomes" id="UP000288216"/>
    </source>
</evidence>
<keyword evidence="1" id="KW-0479">Metal-binding</keyword>
<dbReference type="InterPro" id="IPR013083">
    <property type="entry name" value="Znf_RING/FYVE/PHD"/>
</dbReference>
<dbReference type="InterPro" id="IPR000770">
    <property type="entry name" value="SAND_dom"/>
</dbReference>
<evidence type="ECO:0000259" key="9">
    <source>
        <dbReference type="PROSITE" id="PS50016"/>
    </source>
</evidence>
<feature type="domain" description="PHD-type" evidence="9">
    <location>
        <begin position="480"/>
        <end position="527"/>
    </location>
</feature>
<dbReference type="GO" id="GO:0003677">
    <property type="term" value="F:DNA binding"/>
    <property type="evidence" value="ECO:0007669"/>
    <property type="project" value="InterPro"/>
</dbReference>
<evidence type="ECO:0000256" key="6">
    <source>
        <dbReference type="PROSITE-ProRule" id="PRU00146"/>
    </source>
</evidence>
<dbReference type="SMART" id="SM00258">
    <property type="entry name" value="SAND"/>
    <property type="match status" value="2"/>
</dbReference>
<dbReference type="PRINTS" id="PR00503">
    <property type="entry name" value="BROMODOMAIN"/>
</dbReference>
<evidence type="ECO:0000313" key="11">
    <source>
        <dbReference type="EMBL" id="GCB79937.1"/>
    </source>
</evidence>
<reference evidence="11 12" key="1">
    <citation type="journal article" date="2018" name="Nat. Ecol. Evol.">
        <title>Shark genomes provide insights into elasmobranch evolution and the origin of vertebrates.</title>
        <authorList>
            <person name="Hara Y"/>
            <person name="Yamaguchi K"/>
            <person name="Onimaru K"/>
            <person name="Kadota M"/>
            <person name="Koyanagi M"/>
            <person name="Keeley SD"/>
            <person name="Tatsumi K"/>
            <person name="Tanaka K"/>
            <person name="Motone F"/>
            <person name="Kageyama Y"/>
            <person name="Nozu R"/>
            <person name="Adachi N"/>
            <person name="Nishimura O"/>
            <person name="Nakagawa R"/>
            <person name="Tanegashima C"/>
            <person name="Kiyatake I"/>
            <person name="Matsumoto R"/>
            <person name="Murakumo K"/>
            <person name="Nishida K"/>
            <person name="Terakita A"/>
            <person name="Kuratani S"/>
            <person name="Sato K"/>
            <person name="Hyodo S Kuraku.S."/>
        </authorList>
    </citation>
    <scope>NUCLEOTIDE SEQUENCE [LARGE SCALE GENOMIC DNA]</scope>
</reference>
<dbReference type="InterPro" id="IPR043563">
    <property type="entry name" value="Sp110/Sp140/Sp140L-like"/>
</dbReference>
<evidence type="ECO:0000259" key="8">
    <source>
        <dbReference type="PROSITE" id="PS50014"/>
    </source>
</evidence>
<dbReference type="GO" id="GO:0000981">
    <property type="term" value="F:DNA-binding transcription factor activity, RNA polymerase II-specific"/>
    <property type="evidence" value="ECO:0007669"/>
    <property type="project" value="TreeGrafter"/>
</dbReference>
<dbReference type="SUPFAM" id="SSF57903">
    <property type="entry name" value="FYVE/PHD zinc finger"/>
    <property type="match status" value="1"/>
</dbReference>
<dbReference type="Gene3D" id="3.30.40.10">
    <property type="entry name" value="Zinc/RING finger domain, C3HC4 (zinc finger)"/>
    <property type="match status" value="1"/>
</dbReference>
<dbReference type="PROSITE" id="PS50864">
    <property type="entry name" value="SAND"/>
    <property type="match status" value="2"/>
</dbReference>
<dbReference type="PANTHER" id="PTHR46386:SF11">
    <property type="entry name" value="AUTOIMMUNE REGULATOR"/>
    <property type="match status" value="1"/>
</dbReference>
<dbReference type="InterPro" id="IPR036427">
    <property type="entry name" value="Bromodomain-like_sf"/>
</dbReference>
<dbReference type="SUPFAM" id="SSF47370">
    <property type="entry name" value="Bromodomain"/>
    <property type="match status" value="1"/>
</dbReference>
<dbReference type="InterPro" id="IPR010919">
    <property type="entry name" value="SAND-like_dom_sf"/>
</dbReference>
<keyword evidence="2 6" id="KW-0863">Zinc-finger</keyword>
<gene>
    <name evidence="11" type="ORF">scyTo_0017982</name>
</gene>
<dbReference type="SMART" id="SM00249">
    <property type="entry name" value="PHD"/>
    <property type="match status" value="1"/>
</dbReference>
<feature type="compositionally biased region" description="Basic and acidic residues" evidence="7">
    <location>
        <begin position="60"/>
        <end position="73"/>
    </location>
</feature>
<feature type="region of interest" description="Disordered" evidence="7">
    <location>
        <begin position="1"/>
        <end position="31"/>
    </location>
</feature>
<evidence type="ECO:0000259" key="10">
    <source>
        <dbReference type="PROSITE" id="PS50864"/>
    </source>
</evidence>
<evidence type="ECO:0000256" key="7">
    <source>
        <dbReference type="SAM" id="MobiDB-lite"/>
    </source>
</evidence>
<dbReference type="Pfam" id="PF00439">
    <property type="entry name" value="Bromodomain"/>
    <property type="match status" value="1"/>
</dbReference>
<feature type="domain" description="SAND" evidence="10">
    <location>
        <begin position="251"/>
        <end position="331"/>
    </location>
</feature>
<dbReference type="InterPro" id="IPR001965">
    <property type="entry name" value="Znf_PHD"/>
</dbReference>
<evidence type="ECO:0000256" key="1">
    <source>
        <dbReference type="ARBA" id="ARBA00022723"/>
    </source>
</evidence>
<dbReference type="PROSITE" id="PS50016">
    <property type="entry name" value="ZF_PHD_2"/>
    <property type="match status" value="1"/>
</dbReference>
<feature type="region of interest" description="Disordered" evidence="7">
    <location>
        <begin position="52"/>
        <end position="87"/>
    </location>
</feature>
<evidence type="ECO:0000256" key="3">
    <source>
        <dbReference type="ARBA" id="ARBA00022833"/>
    </source>
</evidence>
<dbReference type="Pfam" id="PF01342">
    <property type="entry name" value="SAND"/>
    <property type="match status" value="2"/>
</dbReference>
<feature type="domain" description="Bromo" evidence="8">
    <location>
        <begin position="579"/>
        <end position="632"/>
    </location>
</feature>
<dbReference type="GO" id="GO:0008270">
    <property type="term" value="F:zinc ion binding"/>
    <property type="evidence" value="ECO:0007669"/>
    <property type="project" value="UniProtKB-KW"/>
</dbReference>
<dbReference type="InterPro" id="IPR019787">
    <property type="entry name" value="Znf_PHD-finger"/>
</dbReference>
<keyword evidence="4 5" id="KW-0103">Bromodomain</keyword>
<accession>A0A401Q3C5</accession>
<evidence type="ECO:0000256" key="5">
    <source>
        <dbReference type="PROSITE-ProRule" id="PRU00035"/>
    </source>
</evidence>
<dbReference type="EMBL" id="BFAA01012134">
    <property type="protein sequence ID" value="GCB79937.1"/>
    <property type="molecule type" value="Genomic_DNA"/>
</dbReference>
<feature type="region of interest" description="Disordered" evidence="7">
    <location>
        <begin position="222"/>
        <end position="253"/>
    </location>
</feature>
<evidence type="ECO:0000256" key="4">
    <source>
        <dbReference type="ARBA" id="ARBA00023117"/>
    </source>
</evidence>
<evidence type="ECO:0000256" key="2">
    <source>
        <dbReference type="ARBA" id="ARBA00022771"/>
    </source>
</evidence>
<keyword evidence="12" id="KW-1185">Reference proteome</keyword>
<dbReference type="SMART" id="SM00297">
    <property type="entry name" value="BROMO"/>
    <property type="match status" value="1"/>
</dbReference>
<comment type="caution">
    <text evidence="11">The sequence shown here is derived from an EMBL/GenBank/DDBJ whole genome shotgun (WGS) entry which is preliminary data.</text>
</comment>
<dbReference type="InterPro" id="IPR001487">
    <property type="entry name" value="Bromodomain"/>
</dbReference>
<dbReference type="PANTHER" id="PTHR46386">
    <property type="entry name" value="NUCLEAR BODY PROTEIN SP140"/>
    <property type="match status" value="1"/>
</dbReference>
<dbReference type="STRING" id="75743.A0A401Q3C5"/>
<dbReference type="CDD" id="cd15541">
    <property type="entry name" value="PHD_TIF1_like"/>
    <property type="match status" value="1"/>
</dbReference>
<feature type="domain" description="SAND" evidence="10">
    <location>
        <begin position="377"/>
        <end position="458"/>
    </location>
</feature>
<dbReference type="SUPFAM" id="SSF63763">
    <property type="entry name" value="SAND domain-like"/>
    <property type="match status" value="2"/>
</dbReference>
<organism evidence="11 12">
    <name type="scientific">Scyliorhinus torazame</name>
    <name type="common">Cloudy catshark</name>
    <name type="synonym">Catulus torazame</name>
    <dbReference type="NCBI Taxonomy" id="75743"/>
    <lineage>
        <taxon>Eukaryota</taxon>
        <taxon>Metazoa</taxon>
        <taxon>Chordata</taxon>
        <taxon>Craniata</taxon>
        <taxon>Vertebrata</taxon>
        <taxon>Chondrichthyes</taxon>
        <taxon>Elasmobranchii</taxon>
        <taxon>Galeomorphii</taxon>
        <taxon>Galeoidea</taxon>
        <taxon>Carcharhiniformes</taxon>
        <taxon>Scyliorhinidae</taxon>
        <taxon>Scyliorhinus</taxon>
    </lineage>
</organism>
<dbReference type="Proteomes" id="UP000288216">
    <property type="component" value="Unassembled WGS sequence"/>
</dbReference>
<dbReference type="AlphaFoldDB" id="A0A401Q3C5"/>
<dbReference type="InterPro" id="IPR011011">
    <property type="entry name" value="Znf_FYVE_PHD"/>
</dbReference>